<sequence length="219" mass="24515">MSLPDVYRLAHTAECRLEMAAGKPDRNLRFVVGHLMHYESLRLRIVEIEHDIGKSQRARAVQFQGAGELRKQPSTGQLRRRSPPPPPADSRDGHIPGLDDDEEAQLSDSDEDDEELGLQRFPSGSARPPPLEPDVGDDEDDEEPESPESPEEPDQAILEQAMKGESNELLAQYYNKMRKCPCHGKTETAEGFERVWELPPGKDDKEGVTRVVAEIRAKG</sequence>
<feature type="region of interest" description="Disordered" evidence="1">
    <location>
        <begin position="59"/>
        <end position="156"/>
    </location>
</feature>
<reference evidence="2 3" key="1">
    <citation type="journal article" date="2020" name="Microbiol. Resour. Announc.">
        <title>Draft Genome Sequence of a Cladosporium Species Isolated from the Mesophotic Ascidian Didemnum maculosum.</title>
        <authorList>
            <person name="Gioti A."/>
            <person name="Siaperas R."/>
            <person name="Nikolaivits E."/>
            <person name="Le Goff G."/>
            <person name="Ouazzani J."/>
            <person name="Kotoulas G."/>
            <person name="Topakas E."/>
        </authorList>
    </citation>
    <scope>NUCLEOTIDE SEQUENCE [LARGE SCALE GENOMIC DNA]</scope>
    <source>
        <strain evidence="2 3">TM138-S3</strain>
    </source>
</reference>
<accession>A0AB34KPV5</accession>
<feature type="compositionally biased region" description="Acidic residues" evidence="1">
    <location>
        <begin position="98"/>
        <end position="116"/>
    </location>
</feature>
<dbReference type="AlphaFoldDB" id="A0AB34KPV5"/>
<proteinExistence type="predicted"/>
<protein>
    <submittedName>
        <fullName evidence="2">Uncharacterized protein</fullName>
    </submittedName>
</protein>
<evidence type="ECO:0000313" key="2">
    <source>
        <dbReference type="EMBL" id="KAL1587142.1"/>
    </source>
</evidence>
<dbReference type="Proteomes" id="UP000803884">
    <property type="component" value="Unassembled WGS sequence"/>
</dbReference>
<dbReference type="GeneID" id="96005905"/>
<dbReference type="EMBL" id="JAAQHG020000011">
    <property type="protein sequence ID" value="KAL1587142.1"/>
    <property type="molecule type" value="Genomic_DNA"/>
</dbReference>
<gene>
    <name evidence="2" type="ORF">WHR41_04461</name>
</gene>
<keyword evidence="3" id="KW-1185">Reference proteome</keyword>
<evidence type="ECO:0000256" key="1">
    <source>
        <dbReference type="SAM" id="MobiDB-lite"/>
    </source>
</evidence>
<evidence type="ECO:0000313" key="3">
    <source>
        <dbReference type="Proteomes" id="UP000803884"/>
    </source>
</evidence>
<organism evidence="2 3">
    <name type="scientific">Cladosporium halotolerans</name>
    <dbReference type="NCBI Taxonomy" id="1052096"/>
    <lineage>
        <taxon>Eukaryota</taxon>
        <taxon>Fungi</taxon>
        <taxon>Dikarya</taxon>
        <taxon>Ascomycota</taxon>
        <taxon>Pezizomycotina</taxon>
        <taxon>Dothideomycetes</taxon>
        <taxon>Dothideomycetidae</taxon>
        <taxon>Cladosporiales</taxon>
        <taxon>Cladosporiaceae</taxon>
        <taxon>Cladosporium</taxon>
    </lineage>
</organism>
<feature type="compositionally biased region" description="Acidic residues" evidence="1">
    <location>
        <begin position="134"/>
        <end position="154"/>
    </location>
</feature>
<name>A0AB34KPV5_9PEZI</name>
<comment type="caution">
    <text evidence="2">The sequence shown here is derived from an EMBL/GenBank/DDBJ whole genome shotgun (WGS) entry which is preliminary data.</text>
</comment>
<dbReference type="RefSeq" id="XP_069230247.1">
    <property type="nucleotide sequence ID" value="XM_069373067.1"/>
</dbReference>